<dbReference type="PANTHER" id="PTHR38662:SF1">
    <property type="entry name" value="COBALT TRANSPORT PROTEIN CBIN"/>
    <property type="match status" value="1"/>
</dbReference>
<comment type="subunit">
    <text evidence="10">Forms an energy-coupling factor (ECF) transporter complex composed of an ATP-binding protein (A component, CbiO), a transmembrane protein (T component, CbiQ) and 2 possible substrate-capture proteins (S components, CbiM and CbiN) of unknown stoichimetry.</text>
</comment>
<keyword evidence="1 10" id="KW-0171">Cobalt transport</keyword>
<evidence type="ECO:0000256" key="8">
    <source>
        <dbReference type="ARBA" id="ARBA00023136"/>
    </source>
</evidence>
<keyword evidence="5 10" id="KW-0812">Transmembrane</keyword>
<organism evidence="11 12">
    <name type="scientific">Bacillus thermozeamaize</name>
    <dbReference type="NCBI Taxonomy" id="230954"/>
    <lineage>
        <taxon>Bacteria</taxon>
        <taxon>Bacillati</taxon>
        <taxon>Bacillota</taxon>
        <taxon>Bacilli</taxon>
        <taxon>Bacillales</taxon>
        <taxon>Bacillaceae</taxon>
        <taxon>Bacillus</taxon>
    </lineage>
</organism>
<evidence type="ECO:0000256" key="10">
    <source>
        <dbReference type="HAMAP-Rule" id="MF_00330"/>
    </source>
</evidence>
<comment type="pathway">
    <text evidence="10">Cofactor biosynthesis; adenosylcobalamin biosynthesis.</text>
</comment>
<protein>
    <recommendedName>
        <fullName evidence="10">Cobalt transport protein CbiN</fullName>
    </recommendedName>
    <alternativeName>
        <fullName evidence="10">Energy-coupling factor transporter probable substrate-capture protein CbiN</fullName>
        <shortName evidence="10">ECF transporter S component CbiN</shortName>
    </alternativeName>
</protein>
<reference evidence="12" key="1">
    <citation type="submission" date="2016-06" db="EMBL/GenBank/DDBJ databases">
        <authorList>
            <person name="Nascimento L."/>
            <person name="Pereira R.V."/>
            <person name="Martins L.F."/>
            <person name="Quaggio R.B."/>
            <person name="Silva A.M."/>
            <person name="Setubal J.C."/>
        </authorList>
    </citation>
    <scope>NUCLEOTIDE SEQUENCE [LARGE SCALE GENOMIC DNA]</scope>
</reference>
<dbReference type="AlphaFoldDB" id="A0A1Y3PHY8"/>
<dbReference type="GO" id="GO:0005886">
    <property type="term" value="C:plasma membrane"/>
    <property type="evidence" value="ECO:0007669"/>
    <property type="project" value="UniProtKB-SubCell"/>
</dbReference>
<keyword evidence="6 10" id="KW-1133">Transmembrane helix</keyword>
<dbReference type="Pfam" id="PF02553">
    <property type="entry name" value="CbiN"/>
    <property type="match status" value="1"/>
</dbReference>
<dbReference type="UniPathway" id="UPA00148"/>
<comment type="subcellular location">
    <subcellularLocation>
        <location evidence="10">Cell membrane</location>
        <topology evidence="10">Multi-pass membrane protein</topology>
    </subcellularLocation>
</comment>
<keyword evidence="4 10" id="KW-0169">Cobalamin biosynthesis</keyword>
<dbReference type="PANTHER" id="PTHR38662">
    <property type="entry name" value="COBALT TRANSPORT PROTEIN CBIN"/>
    <property type="match status" value="1"/>
</dbReference>
<comment type="caution">
    <text evidence="10">Lacks conserved residue(s) required for the propagation of feature annotation.</text>
</comment>
<evidence type="ECO:0000256" key="7">
    <source>
        <dbReference type="ARBA" id="ARBA00023065"/>
    </source>
</evidence>
<dbReference type="InterPro" id="IPR003705">
    <property type="entry name" value="CbiN"/>
</dbReference>
<evidence type="ECO:0000256" key="5">
    <source>
        <dbReference type="ARBA" id="ARBA00022692"/>
    </source>
</evidence>
<evidence type="ECO:0000313" key="11">
    <source>
        <dbReference type="EMBL" id="OUM85767.1"/>
    </source>
</evidence>
<dbReference type="GO" id="GO:0009236">
    <property type="term" value="P:cobalamin biosynthetic process"/>
    <property type="evidence" value="ECO:0007669"/>
    <property type="project" value="UniProtKB-UniRule"/>
</dbReference>
<comment type="caution">
    <text evidence="11">The sequence shown here is derived from an EMBL/GenBank/DDBJ whole genome shotgun (WGS) entry which is preliminary data.</text>
</comment>
<evidence type="ECO:0000256" key="3">
    <source>
        <dbReference type="ARBA" id="ARBA00022475"/>
    </source>
</evidence>
<name>A0A1Y3PHY8_9BACI</name>
<evidence type="ECO:0000256" key="6">
    <source>
        <dbReference type="ARBA" id="ARBA00022989"/>
    </source>
</evidence>
<keyword evidence="7 10" id="KW-0406">Ion transport</keyword>
<dbReference type="EMBL" id="LZRT01000097">
    <property type="protein sequence ID" value="OUM85767.1"/>
    <property type="molecule type" value="Genomic_DNA"/>
</dbReference>
<dbReference type="Proteomes" id="UP000196475">
    <property type="component" value="Unassembled WGS sequence"/>
</dbReference>
<dbReference type="GO" id="GO:0015087">
    <property type="term" value="F:cobalt ion transmembrane transporter activity"/>
    <property type="evidence" value="ECO:0007669"/>
    <property type="project" value="UniProtKB-UniRule"/>
</dbReference>
<keyword evidence="3 10" id="KW-1003">Cell membrane</keyword>
<keyword evidence="2 10" id="KW-0813">Transport</keyword>
<keyword evidence="8 10" id="KW-0472">Membrane</keyword>
<gene>
    <name evidence="10" type="primary">cbiN</name>
    <name evidence="11" type="ORF">BAA01_06460</name>
</gene>
<proteinExistence type="inferred from homology"/>
<evidence type="ECO:0000256" key="9">
    <source>
        <dbReference type="ARBA" id="ARBA00023285"/>
    </source>
</evidence>
<comment type="function">
    <text evidence="10">Part of the energy-coupling factor (ECF) transporter complex CbiMNOQ involved in cobalt import.</text>
</comment>
<evidence type="ECO:0000256" key="4">
    <source>
        <dbReference type="ARBA" id="ARBA00022573"/>
    </source>
</evidence>
<keyword evidence="9 10" id="KW-0170">Cobalt</keyword>
<sequence>MKRNGWKTNAALVGLLVALVAGPLWLIKSKDFSGADAQATEAISQMAPDYRPWFEPLFAPPGSEVESFLFALQAGIGAAVIGYIAGLLRGRMERERTRGGSDQ</sequence>
<comment type="similarity">
    <text evidence="10">Belongs to the CbiN family.</text>
</comment>
<evidence type="ECO:0000256" key="1">
    <source>
        <dbReference type="ARBA" id="ARBA00022426"/>
    </source>
</evidence>
<evidence type="ECO:0000256" key="2">
    <source>
        <dbReference type="ARBA" id="ARBA00022448"/>
    </source>
</evidence>
<dbReference type="HAMAP" id="MF_00330">
    <property type="entry name" value="CbiN"/>
    <property type="match status" value="1"/>
</dbReference>
<evidence type="ECO:0000313" key="12">
    <source>
        <dbReference type="Proteomes" id="UP000196475"/>
    </source>
</evidence>
<accession>A0A1Y3PHY8</accession>
<dbReference type="NCBIfam" id="NF002780">
    <property type="entry name" value="PRK02898.1"/>
    <property type="match status" value="1"/>
</dbReference>
<feature type="transmembrane region" description="Helical" evidence="10">
    <location>
        <begin position="68"/>
        <end position="88"/>
    </location>
</feature>